<organism evidence="9 10">
    <name type="scientific">Paraperlucidibaca baekdonensis</name>
    <dbReference type="NCBI Taxonomy" id="748120"/>
    <lineage>
        <taxon>Bacteria</taxon>
        <taxon>Pseudomonadati</taxon>
        <taxon>Pseudomonadota</taxon>
        <taxon>Gammaproteobacteria</taxon>
        <taxon>Moraxellales</taxon>
        <taxon>Moraxellaceae</taxon>
        <taxon>Paraperlucidibaca</taxon>
    </lineage>
</organism>
<evidence type="ECO:0000256" key="2">
    <source>
        <dbReference type="ARBA" id="ARBA00022617"/>
    </source>
</evidence>
<evidence type="ECO:0000256" key="4">
    <source>
        <dbReference type="ARBA" id="ARBA00022982"/>
    </source>
</evidence>
<evidence type="ECO:0000259" key="8">
    <source>
        <dbReference type="PROSITE" id="PS51007"/>
    </source>
</evidence>
<evidence type="ECO:0000313" key="9">
    <source>
        <dbReference type="EMBL" id="REH39973.1"/>
    </source>
</evidence>
<dbReference type="SUPFAM" id="SSF46626">
    <property type="entry name" value="Cytochrome c"/>
    <property type="match status" value="1"/>
</dbReference>
<dbReference type="Pfam" id="PF13442">
    <property type="entry name" value="Cytochrome_CBB3"/>
    <property type="match status" value="1"/>
</dbReference>
<dbReference type="Gene3D" id="1.10.760.10">
    <property type="entry name" value="Cytochrome c-like domain"/>
    <property type="match status" value="1"/>
</dbReference>
<comment type="caution">
    <text evidence="9">The sequence shown here is derived from an EMBL/GenBank/DDBJ whole genome shotgun (WGS) entry which is preliminary data.</text>
</comment>
<dbReference type="InterPro" id="IPR002323">
    <property type="entry name" value="Cyt_CIE"/>
</dbReference>
<dbReference type="PRINTS" id="PR00607">
    <property type="entry name" value="CYTCHROMECIE"/>
</dbReference>
<evidence type="ECO:0000256" key="7">
    <source>
        <dbReference type="SAM" id="SignalP"/>
    </source>
</evidence>
<protein>
    <submittedName>
        <fullName evidence="9">Cytochrome c5</fullName>
    </submittedName>
</protein>
<proteinExistence type="predicted"/>
<keyword evidence="3 6" id="KW-0479">Metal-binding</keyword>
<evidence type="ECO:0000256" key="5">
    <source>
        <dbReference type="ARBA" id="ARBA00023004"/>
    </source>
</evidence>
<evidence type="ECO:0000313" key="10">
    <source>
        <dbReference type="Proteomes" id="UP000256774"/>
    </source>
</evidence>
<evidence type="ECO:0000256" key="6">
    <source>
        <dbReference type="PROSITE-ProRule" id="PRU00433"/>
    </source>
</evidence>
<keyword evidence="1" id="KW-0813">Transport</keyword>
<dbReference type="GO" id="GO:0020037">
    <property type="term" value="F:heme binding"/>
    <property type="evidence" value="ECO:0007669"/>
    <property type="project" value="InterPro"/>
</dbReference>
<dbReference type="RefSeq" id="WP_220375673.1">
    <property type="nucleotide sequence ID" value="NZ_QUNR01000001.1"/>
</dbReference>
<keyword evidence="5 6" id="KW-0408">Iron</keyword>
<gene>
    <name evidence="9" type="ORF">DFR26_0168</name>
</gene>
<feature type="chain" id="PRO_5017594404" evidence="7">
    <location>
        <begin position="22"/>
        <end position="153"/>
    </location>
</feature>
<dbReference type="GO" id="GO:0005506">
    <property type="term" value="F:iron ion binding"/>
    <property type="evidence" value="ECO:0007669"/>
    <property type="project" value="InterPro"/>
</dbReference>
<name>A0A3E0H8P6_9GAMM</name>
<dbReference type="Proteomes" id="UP000256774">
    <property type="component" value="Unassembled WGS sequence"/>
</dbReference>
<feature type="domain" description="Cytochrome c" evidence="8">
    <location>
        <begin position="72"/>
        <end position="152"/>
    </location>
</feature>
<evidence type="ECO:0000256" key="3">
    <source>
        <dbReference type="ARBA" id="ARBA00022723"/>
    </source>
</evidence>
<sequence length="153" mass="15605">MKKFALMLAGVGLVLSVAAQAKSTKEISQYPLGERGLFSERATIERIDMVGTVCYEGDPCAAAAVAAPVVAAGPRSGDEIVTAVCAGCHNAGVMGAPVIGNKVQWAPRLAQGTATLHKHGVEGIRSMPPKGGCGTCSDDEIIAAVDVMIAQAK</sequence>
<keyword evidence="10" id="KW-1185">Reference proteome</keyword>
<keyword evidence="4" id="KW-0249">Electron transport</keyword>
<dbReference type="PANTHER" id="PTHR40942:SF4">
    <property type="entry name" value="CYTOCHROME C5"/>
    <property type="match status" value="1"/>
</dbReference>
<dbReference type="InterPro" id="IPR036909">
    <property type="entry name" value="Cyt_c-like_dom_sf"/>
</dbReference>
<dbReference type="PROSITE" id="PS51007">
    <property type="entry name" value="CYTC"/>
    <property type="match status" value="1"/>
</dbReference>
<dbReference type="InterPro" id="IPR009056">
    <property type="entry name" value="Cyt_c-like_dom"/>
</dbReference>
<evidence type="ECO:0000256" key="1">
    <source>
        <dbReference type="ARBA" id="ARBA00022448"/>
    </source>
</evidence>
<dbReference type="GO" id="GO:0009055">
    <property type="term" value="F:electron transfer activity"/>
    <property type="evidence" value="ECO:0007669"/>
    <property type="project" value="InterPro"/>
</dbReference>
<keyword evidence="2 6" id="KW-0349">Heme</keyword>
<keyword evidence="7" id="KW-0732">Signal</keyword>
<dbReference type="PANTHER" id="PTHR40942">
    <property type="match status" value="1"/>
</dbReference>
<accession>A0A3E0H8P6</accession>
<dbReference type="EMBL" id="QUNR01000001">
    <property type="protein sequence ID" value="REH39973.1"/>
    <property type="molecule type" value="Genomic_DNA"/>
</dbReference>
<feature type="signal peptide" evidence="7">
    <location>
        <begin position="1"/>
        <end position="21"/>
    </location>
</feature>
<reference evidence="9 10" key="1">
    <citation type="submission" date="2018-08" db="EMBL/GenBank/DDBJ databases">
        <title>Genomic Encyclopedia of Type Strains, Phase IV (KMG-IV): sequencing the most valuable type-strain genomes for metagenomic binning, comparative biology and taxonomic classification.</title>
        <authorList>
            <person name="Goeker M."/>
        </authorList>
    </citation>
    <scope>NUCLEOTIDE SEQUENCE [LARGE SCALE GENOMIC DNA]</scope>
    <source>
        <strain evidence="9 10">DSM 26022</strain>
    </source>
</reference>
<dbReference type="AlphaFoldDB" id="A0A3E0H8P6"/>